<evidence type="ECO:0000313" key="1">
    <source>
        <dbReference type="EMBL" id="KAI4341877.1"/>
    </source>
</evidence>
<sequence>MNGEMNPAPGEFASHAPDPAGIQCFVLVYIILVPVCFLVLLYLLFCWSRLREDHKVEEIQIEDPELGTLRIIMISNEGRSLQQRIGMVVLSRATGTQGLPDAEERRGGGRNTVCPICLEDFKGGDECRSVPRCRHVYHRACLAGWLQQKRHCPVCRSRV</sequence>
<accession>A0ACB9NYY8</accession>
<dbReference type="Proteomes" id="UP001057402">
    <property type="component" value="Chromosome 7"/>
</dbReference>
<proteinExistence type="predicted"/>
<organism evidence="1 2">
    <name type="scientific">Melastoma candidum</name>
    <dbReference type="NCBI Taxonomy" id="119954"/>
    <lineage>
        <taxon>Eukaryota</taxon>
        <taxon>Viridiplantae</taxon>
        <taxon>Streptophyta</taxon>
        <taxon>Embryophyta</taxon>
        <taxon>Tracheophyta</taxon>
        <taxon>Spermatophyta</taxon>
        <taxon>Magnoliopsida</taxon>
        <taxon>eudicotyledons</taxon>
        <taxon>Gunneridae</taxon>
        <taxon>Pentapetalae</taxon>
        <taxon>rosids</taxon>
        <taxon>malvids</taxon>
        <taxon>Myrtales</taxon>
        <taxon>Melastomataceae</taxon>
        <taxon>Melastomatoideae</taxon>
        <taxon>Melastomateae</taxon>
        <taxon>Melastoma</taxon>
    </lineage>
</organism>
<gene>
    <name evidence="1" type="ORF">MLD38_026549</name>
</gene>
<comment type="caution">
    <text evidence="1">The sequence shown here is derived from an EMBL/GenBank/DDBJ whole genome shotgun (WGS) entry which is preliminary data.</text>
</comment>
<name>A0ACB9NYY8_9MYRT</name>
<reference evidence="2" key="1">
    <citation type="journal article" date="2023" name="Front. Plant Sci.">
        <title>Chromosomal-level genome assembly of Melastoma candidum provides insights into trichome evolution.</title>
        <authorList>
            <person name="Zhong Y."/>
            <person name="Wu W."/>
            <person name="Sun C."/>
            <person name="Zou P."/>
            <person name="Liu Y."/>
            <person name="Dai S."/>
            <person name="Zhou R."/>
        </authorList>
    </citation>
    <scope>NUCLEOTIDE SEQUENCE [LARGE SCALE GENOMIC DNA]</scope>
</reference>
<dbReference type="EMBL" id="CM042886">
    <property type="protein sequence ID" value="KAI4341877.1"/>
    <property type="molecule type" value="Genomic_DNA"/>
</dbReference>
<evidence type="ECO:0000313" key="2">
    <source>
        <dbReference type="Proteomes" id="UP001057402"/>
    </source>
</evidence>
<keyword evidence="2" id="KW-1185">Reference proteome</keyword>
<protein>
    <submittedName>
        <fullName evidence="1">Uncharacterized protein</fullName>
    </submittedName>
</protein>